<dbReference type="InterPro" id="IPR050562">
    <property type="entry name" value="FAD_mOase_fung"/>
</dbReference>
<keyword evidence="6" id="KW-1133">Transmembrane helix</keyword>
<dbReference type="InterPro" id="IPR002938">
    <property type="entry name" value="FAD-bd"/>
</dbReference>
<dbReference type="EMBL" id="JAHRHY010000005">
    <property type="protein sequence ID" value="KAG9068987.1"/>
    <property type="molecule type" value="Genomic_DNA"/>
</dbReference>
<reference evidence="8" key="1">
    <citation type="submission" date="2021-06" db="EMBL/GenBank/DDBJ databases">
        <title>Genome Sequence of Mortierella hyaline Strain SCG-10, a Cold-Adapted, Nitrate-Reducing Fungus Isolated from Soil in Minnesota, USA.</title>
        <authorList>
            <person name="Aldossari N."/>
        </authorList>
    </citation>
    <scope>NUCLEOTIDE SEQUENCE</scope>
    <source>
        <strain evidence="8">SCG-10</strain>
    </source>
</reference>
<dbReference type="OrthoDB" id="655030at2759"/>
<keyword evidence="9" id="KW-1185">Reference proteome</keyword>
<dbReference type="GO" id="GO:0071949">
    <property type="term" value="F:FAD binding"/>
    <property type="evidence" value="ECO:0007669"/>
    <property type="project" value="InterPro"/>
</dbReference>
<evidence type="ECO:0000259" key="7">
    <source>
        <dbReference type="Pfam" id="PF01494"/>
    </source>
</evidence>
<evidence type="ECO:0000256" key="5">
    <source>
        <dbReference type="SAM" id="MobiDB-lite"/>
    </source>
</evidence>
<feature type="region of interest" description="Disordered" evidence="5">
    <location>
        <begin position="355"/>
        <end position="378"/>
    </location>
</feature>
<evidence type="ECO:0000256" key="6">
    <source>
        <dbReference type="SAM" id="Phobius"/>
    </source>
</evidence>
<keyword evidence="2" id="KW-0285">Flavoprotein</keyword>
<dbReference type="PANTHER" id="PTHR47356">
    <property type="entry name" value="FAD-DEPENDENT MONOOXYGENASE ASQG-RELATED"/>
    <property type="match status" value="1"/>
</dbReference>
<gene>
    <name evidence="8" type="ORF">KI688_009877</name>
</gene>
<evidence type="ECO:0000256" key="3">
    <source>
        <dbReference type="ARBA" id="ARBA00022827"/>
    </source>
</evidence>
<dbReference type="AlphaFoldDB" id="A0A9P7XXK5"/>
<dbReference type="GO" id="GO:0004497">
    <property type="term" value="F:monooxygenase activity"/>
    <property type="evidence" value="ECO:0007669"/>
    <property type="project" value="InterPro"/>
</dbReference>
<keyword evidence="4" id="KW-0560">Oxidoreductase</keyword>
<organism evidence="8 9">
    <name type="scientific">Linnemannia hyalina</name>
    <dbReference type="NCBI Taxonomy" id="64524"/>
    <lineage>
        <taxon>Eukaryota</taxon>
        <taxon>Fungi</taxon>
        <taxon>Fungi incertae sedis</taxon>
        <taxon>Mucoromycota</taxon>
        <taxon>Mortierellomycotina</taxon>
        <taxon>Mortierellomycetes</taxon>
        <taxon>Mortierellales</taxon>
        <taxon>Mortierellaceae</taxon>
        <taxon>Linnemannia</taxon>
    </lineage>
</organism>
<keyword evidence="6" id="KW-0472">Membrane</keyword>
<dbReference type="InterPro" id="IPR036188">
    <property type="entry name" value="FAD/NAD-bd_sf"/>
</dbReference>
<keyword evidence="3" id="KW-0274">FAD</keyword>
<proteinExistence type="inferred from homology"/>
<feature type="transmembrane region" description="Helical" evidence="6">
    <location>
        <begin position="6"/>
        <end position="26"/>
    </location>
</feature>
<comment type="similarity">
    <text evidence="1">Belongs to the paxM FAD-dependent monooxygenase family.</text>
</comment>
<comment type="caution">
    <text evidence="8">The sequence shown here is derived from an EMBL/GenBank/DDBJ whole genome shotgun (WGS) entry which is preliminary data.</text>
</comment>
<evidence type="ECO:0000256" key="4">
    <source>
        <dbReference type="ARBA" id="ARBA00023002"/>
    </source>
</evidence>
<name>A0A9P7XXK5_9FUNG</name>
<dbReference type="PANTHER" id="PTHR47356:SF2">
    <property type="entry name" value="FAD-BINDING DOMAIN-CONTAINING PROTEIN-RELATED"/>
    <property type="match status" value="1"/>
</dbReference>
<accession>A0A9P7XXK5</accession>
<evidence type="ECO:0000313" key="9">
    <source>
        <dbReference type="Proteomes" id="UP000707451"/>
    </source>
</evidence>
<keyword evidence="6" id="KW-0812">Transmembrane</keyword>
<evidence type="ECO:0000256" key="1">
    <source>
        <dbReference type="ARBA" id="ARBA00007992"/>
    </source>
</evidence>
<dbReference type="SUPFAM" id="SSF51905">
    <property type="entry name" value="FAD/NAD(P)-binding domain"/>
    <property type="match status" value="1"/>
</dbReference>
<dbReference type="PRINTS" id="PR00420">
    <property type="entry name" value="RNGMNOXGNASE"/>
</dbReference>
<feature type="domain" description="FAD-binding" evidence="7">
    <location>
        <begin position="9"/>
        <end position="362"/>
    </location>
</feature>
<protein>
    <recommendedName>
        <fullName evidence="7">FAD-binding domain-containing protein</fullName>
    </recommendedName>
</protein>
<feature type="compositionally biased region" description="Polar residues" evidence="5">
    <location>
        <begin position="359"/>
        <end position="378"/>
    </location>
</feature>
<dbReference type="Gene3D" id="3.50.50.60">
    <property type="entry name" value="FAD/NAD(P)-binding domain"/>
    <property type="match status" value="1"/>
</dbReference>
<dbReference type="Proteomes" id="UP000707451">
    <property type="component" value="Unassembled WGS sequence"/>
</dbReference>
<dbReference type="Pfam" id="PF01494">
    <property type="entry name" value="FAD_binding_3"/>
    <property type="match status" value="1"/>
</dbReference>
<evidence type="ECO:0000313" key="8">
    <source>
        <dbReference type="EMBL" id="KAG9068987.1"/>
    </source>
</evidence>
<sequence length="378" mass="42254">MMAPRPHIRVIIVGAGIGGLMLGILLQRMGVTYQIFERAPKVKPLGALMSINSNILPVFEQLGLLERVEAISLLIYYTTLFNGKLEKIAEVNTKDHRERAGYDFLVFSRPELYDILLSEIPSGRISFNKRVLSMTKTINGTEINCSDNSSYEADIIVGADGAYSSIRQNIYRKMSELGTLPASDSKDMAMPYVCMVGTTTPRDPERYPELKDSYTHIHHVIGDSTPYSIADQDEAREQRFRNSEWGPEANEELIEAVHAFPVTFGGTLGEIINATPKDRISKVMLEEKLFDTWYHENIVLIGDACHKMLPTSGQGAINAMQDAVILANCIYDLEDVRPESLSAAFKSYKQQRHSEAKKQITNSKVNAKISSGQSHFKT</sequence>
<evidence type="ECO:0000256" key="2">
    <source>
        <dbReference type="ARBA" id="ARBA00022630"/>
    </source>
</evidence>